<gene>
    <name evidence="2" type="ORF">HWD57_19970</name>
</gene>
<dbReference type="Proteomes" id="UP000509684">
    <property type="component" value="Chromosome"/>
</dbReference>
<feature type="compositionally biased region" description="Gly residues" evidence="1">
    <location>
        <begin position="1"/>
        <end position="11"/>
    </location>
</feature>
<organism evidence="2 3">
    <name type="scientific">Candidatus Accumulibacter cognatus</name>
    <dbReference type="NCBI Taxonomy" id="2954383"/>
    <lineage>
        <taxon>Bacteria</taxon>
        <taxon>Pseudomonadati</taxon>
        <taxon>Pseudomonadota</taxon>
        <taxon>Betaproteobacteria</taxon>
        <taxon>Candidatus Accumulibacter</taxon>
    </lineage>
</organism>
<reference evidence="2 3" key="1">
    <citation type="journal article" date="2019" name="Microbiome">
        <title>Annotated bacterial chromosomes from frame-shift-corrected long-read metagenomic data.</title>
        <authorList>
            <person name="Arumugam K."/>
            <person name="Bagci C."/>
            <person name="Bessarab I."/>
            <person name="Beier S."/>
            <person name="Buchfink B."/>
            <person name="Gorska A."/>
            <person name="Qiu G."/>
            <person name="Huson D.H."/>
            <person name="Williams R.B.H."/>
        </authorList>
    </citation>
    <scope>NUCLEOTIDE SEQUENCE [LARGE SCALE GENOMIC DNA]</scope>
    <source>
        <strain evidence="2">SSA1</strain>
    </source>
</reference>
<evidence type="ECO:0000256" key="1">
    <source>
        <dbReference type="SAM" id="MobiDB-lite"/>
    </source>
</evidence>
<evidence type="ECO:0000313" key="3">
    <source>
        <dbReference type="Proteomes" id="UP000509684"/>
    </source>
</evidence>
<dbReference type="RefSeq" id="WP_034951261.1">
    <property type="nucleotide sequence ID" value="NZ_JDST02000074.1"/>
</dbReference>
<proteinExistence type="predicted"/>
<protein>
    <submittedName>
        <fullName evidence="2">Transposase</fullName>
    </submittedName>
</protein>
<accession>A0A7D5NDB1</accession>
<evidence type="ECO:0000313" key="2">
    <source>
        <dbReference type="EMBL" id="QLH51814.1"/>
    </source>
</evidence>
<feature type="region of interest" description="Disordered" evidence="1">
    <location>
        <begin position="1"/>
        <end position="57"/>
    </location>
</feature>
<dbReference type="AlphaFoldDB" id="A0A7D5NDB1"/>
<name>A0A7D5NDB1_9PROT</name>
<sequence>MTGDPVAGGGKNQKKRLERPLRDCARPPFALEHLQQRDAGHRAYHYPKPRPDGPRDLVLTPRELIDRIAAPVPRPRRITFGRSGQV</sequence>
<dbReference type="EMBL" id="CP058708">
    <property type="protein sequence ID" value="QLH51814.1"/>
    <property type="molecule type" value="Genomic_DNA"/>
</dbReference>
<dbReference type="KEGG" id="acog:HWD57_19970"/>